<sequence length="149" mass="16180">MKRLAALLLTGILAFSLTACSQKVSEQEYYSAMGELADSYSLMADTLDLSLQTYSDTAEWWDAVDSLKQSNDEVVSTLEKEVTPYVPDSLAQQHKDIVSAITAYSDAMQKIMAAKDAASAEEKQTAVDESTKLVAAASEQWQAAIATLK</sequence>
<dbReference type="STRING" id="258515.SAMN05192585_1616"/>
<feature type="chain" id="PRO_5038552913" evidence="1">
    <location>
        <begin position="22"/>
        <end position="149"/>
    </location>
</feature>
<feature type="signal peptide" evidence="1">
    <location>
        <begin position="1"/>
        <end position="21"/>
    </location>
</feature>
<dbReference type="EMBL" id="FNID01000061">
    <property type="protein sequence ID" value="SDO14104.1"/>
    <property type="molecule type" value="Genomic_DNA"/>
</dbReference>
<evidence type="ECO:0000256" key="1">
    <source>
        <dbReference type="SAM" id="SignalP"/>
    </source>
</evidence>
<accession>A0A1H0H4W1</accession>
<keyword evidence="3" id="KW-1185">Reference proteome</keyword>
<evidence type="ECO:0000313" key="3">
    <source>
        <dbReference type="Proteomes" id="UP000199182"/>
    </source>
</evidence>
<dbReference type="PROSITE" id="PS51257">
    <property type="entry name" value="PROKAR_LIPOPROTEIN"/>
    <property type="match status" value="1"/>
</dbReference>
<organism evidence="2 3">
    <name type="scientific">Acetanaerobacterium elongatum</name>
    <dbReference type="NCBI Taxonomy" id="258515"/>
    <lineage>
        <taxon>Bacteria</taxon>
        <taxon>Bacillati</taxon>
        <taxon>Bacillota</taxon>
        <taxon>Clostridia</taxon>
        <taxon>Eubacteriales</taxon>
        <taxon>Oscillospiraceae</taxon>
        <taxon>Acetanaerobacterium</taxon>
    </lineage>
</organism>
<protein>
    <submittedName>
        <fullName evidence="2">Uncharacterized protein</fullName>
    </submittedName>
</protein>
<reference evidence="2 3" key="1">
    <citation type="submission" date="2016-10" db="EMBL/GenBank/DDBJ databases">
        <authorList>
            <person name="de Groot N.N."/>
        </authorList>
    </citation>
    <scope>NUCLEOTIDE SEQUENCE [LARGE SCALE GENOMIC DNA]</scope>
    <source>
        <strain evidence="2 3">CGMCC 1.5012</strain>
    </source>
</reference>
<dbReference type="AlphaFoldDB" id="A0A1H0H4W1"/>
<evidence type="ECO:0000313" key="2">
    <source>
        <dbReference type="EMBL" id="SDO14104.1"/>
    </source>
</evidence>
<keyword evidence="1" id="KW-0732">Signal</keyword>
<dbReference type="Proteomes" id="UP000199182">
    <property type="component" value="Unassembled WGS sequence"/>
</dbReference>
<proteinExistence type="predicted"/>
<gene>
    <name evidence="2" type="ORF">SAMN05192585_1616</name>
</gene>
<name>A0A1H0H4W1_9FIRM</name>
<dbReference type="RefSeq" id="WP_092643730.1">
    <property type="nucleotide sequence ID" value="NZ_FNID01000061.1"/>
</dbReference>